<keyword evidence="3" id="KW-0589">Pheromone response</keyword>
<feature type="transmembrane region" description="Helical" evidence="11">
    <location>
        <begin position="25"/>
        <end position="47"/>
    </location>
</feature>
<feature type="transmembrane region" description="Helical" evidence="11">
    <location>
        <begin position="94"/>
        <end position="116"/>
    </location>
</feature>
<organism evidence="12 13">
    <name type="scientific">Pyricularia grisea</name>
    <name type="common">Crabgrass-specific blast fungus</name>
    <name type="synonym">Magnaporthe grisea</name>
    <dbReference type="NCBI Taxonomy" id="148305"/>
    <lineage>
        <taxon>Eukaryota</taxon>
        <taxon>Fungi</taxon>
        <taxon>Dikarya</taxon>
        <taxon>Ascomycota</taxon>
        <taxon>Pezizomycotina</taxon>
        <taxon>Sordariomycetes</taxon>
        <taxon>Sordariomycetidae</taxon>
        <taxon>Magnaporthales</taxon>
        <taxon>Pyriculariaceae</taxon>
        <taxon>Pyricularia</taxon>
    </lineage>
</organism>
<gene>
    <name evidence="12" type="ORF">MCOR33_004335</name>
</gene>
<dbReference type="EMBL" id="JABSND010000062">
    <property type="protein sequence ID" value="KAI6299846.1"/>
    <property type="molecule type" value="Genomic_DNA"/>
</dbReference>
<comment type="subcellular location">
    <subcellularLocation>
        <location evidence="1">Membrane</location>
        <topology evidence="1">Multi-pass membrane protein</topology>
    </subcellularLocation>
</comment>
<feature type="region of interest" description="Disordered" evidence="10">
    <location>
        <begin position="341"/>
        <end position="361"/>
    </location>
</feature>
<evidence type="ECO:0000256" key="7">
    <source>
        <dbReference type="ARBA" id="ARBA00023136"/>
    </source>
</evidence>
<reference evidence="12" key="1">
    <citation type="submission" date="2021-01" db="EMBL/GenBank/DDBJ databases">
        <title>Deciphering the adaptive evolutionary patterns associated with biogeogrpahic diversity in the finger millet blast pathogen Magnaporthe oryzae in Eastern Africa.</title>
        <authorList>
            <person name="Onyema G."/>
            <person name="Shittu T.A."/>
            <person name="Dodsworth S."/>
            <person name="Devilliers S."/>
            <person name="Muthumeenakshi S."/>
            <person name="Sreenivasaprasad S."/>
        </authorList>
    </citation>
    <scope>NUCLEOTIDE SEQUENCE</scope>
    <source>
        <strain evidence="12">D15/s37</strain>
    </source>
</reference>
<dbReference type="Pfam" id="PF02076">
    <property type="entry name" value="STE3"/>
    <property type="match status" value="1"/>
</dbReference>
<sequence length="546" mass="60117">MSTDPDIQYGLLAAELASPGLVVDLVLRVSLATVAIIATWVPFRLLWRSGEFAAALLAANIIITNFITIIQALIWRDDAALDGYRGQGWCDVQAYINIPLSTMYATSIFAVIQHVSAQVSLRRATGLSRAEKRRRNLIQALIIFPVPIIQVALSYPVHAYRYSITTLQGCDGGFEGNLLTFFFFLLPIPVYVIGASIYAIITHFQFRKLSTGSSVIQQNNSGAAARSNRARRKLYLMTVSIVAPYLPIQIAFLVINLMNTQGWFRLYSWEDFQSQPTLNGIMRVPSWEASWISMRVCYIAILSAIPIFVFFGTTKDAVNTWRGYCLALGLGKIFPRLKEEYDPDRPRGTQNTNTLQSWGTGSIVSATDRKASVARDGPHSPSGSDHFEEIQLPNIDTVAIAHAQPAQLRPYHGSDGSGNGIGDEESSQGRDTFSLKKMPVPIPRIGRWSSRSKPRASDDDTAPLGGSAARRVSPSSNRSRATERLEAPGGWEPSPSSSMVETRVWSDDLESGLDASRGRERREPSPHEVLVKTHIATCSTSQTPAV</sequence>
<evidence type="ECO:0000256" key="3">
    <source>
        <dbReference type="ARBA" id="ARBA00022507"/>
    </source>
</evidence>
<evidence type="ECO:0000256" key="10">
    <source>
        <dbReference type="SAM" id="MobiDB-lite"/>
    </source>
</evidence>
<dbReference type="InterPro" id="IPR001499">
    <property type="entry name" value="GPCR_STE3"/>
</dbReference>
<dbReference type="Proteomes" id="UP001059893">
    <property type="component" value="Unassembled WGS sequence"/>
</dbReference>
<evidence type="ECO:0000256" key="2">
    <source>
        <dbReference type="ARBA" id="ARBA00011085"/>
    </source>
</evidence>
<comment type="similarity">
    <text evidence="2">Belongs to the G-protein coupled receptor 4 family.</text>
</comment>
<evidence type="ECO:0008006" key="14">
    <source>
        <dbReference type="Google" id="ProtNLM"/>
    </source>
</evidence>
<evidence type="ECO:0000256" key="11">
    <source>
        <dbReference type="SAM" id="Phobius"/>
    </source>
</evidence>
<protein>
    <recommendedName>
        <fullName evidence="14">Pheromone receptor</fullName>
    </recommendedName>
</protein>
<evidence type="ECO:0000256" key="8">
    <source>
        <dbReference type="ARBA" id="ARBA00023170"/>
    </source>
</evidence>
<accession>A0ABQ8NNK3</accession>
<feature type="compositionally biased region" description="Polar residues" evidence="10">
    <location>
        <begin position="536"/>
        <end position="546"/>
    </location>
</feature>
<name>A0ABQ8NNK3_PYRGI</name>
<evidence type="ECO:0000256" key="6">
    <source>
        <dbReference type="ARBA" id="ARBA00023040"/>
    </source>
</evidence>
<feature type="transmembrane region" description="Helical" evidence="11">
    <location>
        <begin position="234"/>
        <end position="258"/>
    </location>
</feature>
<keyword evidence="9" id="KW-0807">Transducer</keyword>
<keyword evidence="13" id="KW-1185">Reference proteome</keyword>
<feature type="transmembrane region" description="Helical" evidence="11">
    <location>
        <begin position="178"/>
        <end position="201"/>
    </location>
</feature>
<feature type="compositionally biased region" description="Polar residues" evidence="10">
    <location>
        <begin position="348"/>
        <end position="361"/>
    </location>
</feature>
<dbReference type="PANTHER" id="PTHR28097">
    <property type="entry name" value="PHEROMONE A FACTOR RECEPTOR"/>
    <property type="match status" value="1"/>
</dbReference>
<feature type="transmembrane region" description="Helical" evidence="11">
    <location>
        <begin position="292"/>
        <end position="312"/>
    </location>
</feature>
<keyword evidence="6" id="KW-0297">G-protein coupled receptor</keyword>
<feature type="transmembrane region" description="Helical" evidence="11">
    <location>
        <begin position="54"/>
        <end position="74"/>
    </location>
</feature>
<keyword evidence="8" id="KW-0675">Receptor</keyword>
<comment type="caution">
    <text evidence="12">The sequence shown here is derived from an EMBL/GenBank/DDBJ whole genome shotgun (WGS) entry which is preliminary data.</text>
</comment>
<keyword evidence="4 11" id="KW-0812">Transmembrane</keyword>
<evidence type="ECO:0000256" key="1">
    <source>
        <dbReference type="ARBA" id="ARBA00004141"/>
    </source>
</evidence>
<evidence type="ECO:0000313" key="12">
    <source>
        <dbReference type="EMBL" id="KAI6299846.1"/>
    </source>
</evidence>
<keyword evidence="7 11" id="KW-0472">Membrane</keyword>
<proteinExistence type="inferred from homology"/>
<evidence type="ECO:0000256" key="9">
    <source>
        <dbReference type="ARBA" id="ARBA00023224"/>
    </source>
</evidence>
<feature type="compositionally biased region" description="Basic and acidic residues" evidence="10">
    <location>
        <begin position="516"/>
        <end position="531"/>
    </location>
</feature>
<feature type="region of interest" description="Disordered" evidence="10">
    <location>
        <begin position="408"/>
        <end position="546"/>
    </location>
</feature>
<feature type="transmembrane region" description="Helical" evidence="11">
    <location>
        <begin position="137"/>
        <end position="158"/>
    </location>
</feature>
<evidence type="ECO:0000256" key="4">
    <source>
        <dbReference type="ARBA" id="ARBA00022692"/>
    </source>
</evidence>
<evidence type="ECO:0000313" key="13">
    <source>
        <dbReference type="Proteomes" id="UP001059893"/>
    </source>
</evidence>
<dbReference type="PANTHER" id="PTHR28097:SF1">
    <property type="entry name" value="PHEROMONE A FACTOR RECEPTOR"/>
    <property type="match status" value="1"/>
</dbReference>
<keyword evidence="5 11" id="KW-1133">Transmembrane helix</keyword>
<evidence type="ECO:0000256" key="5">
    <source>
        <dbReference type="ARBA" id="ARBA00022989"/>
    </source>
</evidence>